<evidence type="ECO:0000259" key="9">
    <source>
        <dbReference type="PROSITE" id="PS50878"/>
    </source>
</evidence>
<dbReference type="InterPro" id="IPR001965">
    <property type="entry name" value="Znf_PHD"/>
</dbReference>
<keyword evidence="3" id="KW-0378">Hydrolase</keyword>
<name>A0A8J9ZAK2_BRALA</name>
<protein>
    <submittedName>
        <fullName evidence="10">Hypp8772 protein</fullName>
    </submittedName>
</protein>
<evidence type="ECO:0000256" key="2">
    <source>
        <dbReference type="ARBA" id="ARBA00022771"/>
    </source>
</evidence>
<feature type="region of interest" description="Disordered" evidence="6">
    <location>
        <begin position="1"/>
        <end position="62"/>
    </location>
</feature>
<evidence type="ECO:0000313" key="11">
    <source>
        <dbReference type="Proteomes" id="UP000838412"/>
    </source>
</evidence>
<proteinExistence type="predicted"/>
<keyword evidence="11" id="KW-1185">Reference proteome</keyword>
<dbReference type="PANTHER" id="PTHR33395:SF22">
    <property type="entry name" value="REVERSE TRANSCRIPTASE DOMAIN-CONTAINING PROTEIN"/>
    <property type="match status" value="1"/>
</dbReference>
<dbReference type="SUPFAM" id="SSF57903">
    <property type="entry name" value="FYVE/PHD zinc finger"/>
    <property type="match status" value="1"/>
</dbReference>
<dbReference type="Gene3D" id="3.30.40.10">
    <property type="entry name" value="Zinc/RING finger domain, C3HC4 (zinc finger)"/>
    <property type="match status" value="1"/>
</dbReference>
<dbReference type="SMART" id="SM00249">
    <property type="entry name" value="PHD"/>
    <property type="match status" value="1"/>
</dbReference>
<dbReference type="InterPro" id="IPR019787">
    <property type="entry name" value="Znf_PHD-finger"/>
</dbReference>
<evidence type="ECO:0000313" key="10">
    <source>
        <dbReference type="EMBL" id="CAH1250118.1"/>
    </source>
</evidence>
<keyword evidence="4" id="KW-0862">Zinc</keyword>
<dbReference type="GO" id="GO:0004190">
    <property type="term" value="F:aspartic-type endopeptidase activity"/>
    <property type="evidence" value="ECO:0007669"/>
    <property type="project" value="InterPro"/>
</dbReference>
<dbReference type="InterPro" id="IPR019786">
    <property type="entry name" value="Zinc_finger_PHD-type_CS"/>
</dbReference>
<evidence type="ECO:0000259" key="8">
    <source>
        <dbReference type="PROSITE" id="PS50175"/>
    </source>
</evidence>
<dbReference type="GO" id="GO:0061343">
    <property type="term" value="P:cell adhesion involved in heart morphogenesis"/>
    <property type="evidence" value="ECO:0007669"/>
    <property type="project" value="TreeGrafter"/>
</dbReference>
<dbReference type="Proteomes" id="UP000838412">
    <property type="component" value="Chromosome 18"/>
</dbReference>
<evidence type="ECO:0000259" key="7">
    <source>
        <dbReference type="PROSITE" id="PS50016"/>
    </source>
</evidence>
<dbReference type="InterPro" id="IPR011011">
    <property type="entry name" value="Znf_FYVE_PHD"/>
</dbReference>
<accession>A0A8J9ZAK2</accession>
<sequence length="1418" mass="157666">MQPSAKKEQWRGKKTPSGNWRSNDKNYNQNPSPQQDPDRRWRTQDLPRRPKNQEPKRDKKICPICEQAGRQVFDHFLSACPYLPDEDKERSFARHVGAPPQQESGRGVKASASSNLEAFHKGVAVKILLDSGAESSIIRADEARRLGLCITPNNTDLTPIQADGRRLSAVGECCTTFYKKKVALQFDAIVVDDLVDPIIAGSPFLESNGLMINFIHVVTNPAVTEQQTNTRSLVHTLEHLSSADADTLPVKEKHLSSVAEAVIPQVQEEHLSPSADANTLPVKEKHLSPVAEADTPQVQEEYLSPSADADTLPVKEKHLSSVAEADTPHVREVKLAPHRRPKLTLFCIALIILLSGDVELNPGPRAPKYPCGVCHRAVGWETVSGRHAICCDSCDVWYHTDCMGMSAPVYNAINNPNVSWICCSCGLPNFSSSLFNTTVFETSNCFSSFDTSTCSSPARSIGSPIATSSPIGHNVNPPPRDRTHTKPVRTCVINFRSIRNKVPELHAFCEAVQPDIVVGTETWLDSSVGTSEVFPDTYNVFRRDRAGRGGGVLVAVKNNIIATHHPEPECPCELTWVQVQLANSKSIYIGAYYRPPTAGQDDFAALERSVLQMRANNNNAHIWLAGDFNLPDATWNPEANTIAPNPSSLTSSYISLANDCGLEQMVCEPTHTVGQTSNTLDLFLTTNSTLVERVKILPGLSDHDIPLIDVQVKPQTSNTKDRLIYLWRKANIDALQQDMVAYSREFADQAQHNTASENWELFKAAVSGAANKHVPRKRVRPQSSKPWITPQIRKAIRKRSELFSKARRSNSNDAWAKFKRCRKGVKQRVRKAHRDYVSNYLESNIEDNPKAFWSYVKSLRQDSTGASAIRHQGVLTSDPQEKADALGAQFESVFTREDKSTVPTLGESVVPTIPSLNISVEGVAKQLSSLNPSKATGPDGIPPRLLKTVAEQIAPILQTIFSQSISTGDVPEDWRTANIAPIFKKGDRTMPANYRPVSLTSVCGKVLEHIVHSHMMKHLDTHGVLSPAQHGFRKGLSCESQLVLTLQDLAKNLDHNKQVDVAVLDFSKAFDTVPHERLLSKLEHYGISDLLQSWFRAFLTERTQRVVFDGGTSKAVRVTSGVPQGTVLGPLLFLLYINDLPSSVDSHVRLFADDCLIYRTISTPSDAQGLQSDLDALTDWQNRWLMSFNPSKCHILHITRKKHPILTQYSLCGEALTGVKSHPYLGVQLSDDLRWDTHINYATSKAGRVLGVIRRNLTHCPSRVKATCYKALVRPHLEYSAIVWDPYTTKGIQAVEAVQRRAARVTLNDHRRTSSVTQMLNDLQWPLLSERRRNARLTFLYKLANNYININTDNLLIPAQGRTRGSHTLKFQTINAKTDSFKYSFFPRTIPEWNALPGAVVTTPTVESFRARLEACPP</sequence>
<dbReference type="InterPro" id="IPR043502">
    <property type="entry name" value="DNA/RNA_pol_sf"/>
</dbReference>
<dbReference type="Gene3D" id="3.60.10.10">
    <property type="entry name" value="Endonuclease/exonuclease/phosphatase"/>
    <property type="match status" value="1"/>
</dbReference>
<feature type="domain" description="Peptidase A2" evidence="8">
    <location>
        <begin position="125"/>
        <end position="139"/>
    </location>
</feature>
<dbReference type="SUPFAM" id="SSF50630">
    <property type="entry name" value="Acid proteases"/>
    <property type="match status" value="1"/>
</dbReference>
<feature type="compositionally biased region" description="Polar residues" evidence="6">
    <location>
        <begin position="16"/>
        <end position="35"/>
    </location>
</feature>
<evidence type="ECO:0000256" key="6">
    <source>
        <dbReference type="SAM" id="MobiDB-lite"/>
    </source>
</evidence>
<dbReference type="PANTHER" id="PTHR33395">
    <property type="entry name" value="TRANSCRIPTASE, PUTATIVE-RELATED-RELATED"/>
    <property type="match status" value="1"/>
</dbReference>
<dbReference type="PROSITE" id="PS50175">
    <property type="entry name" value="ASP_PROT_RETROV"/>
    <property type="match status" value="1"/>
</dbReference>
<dbReference type="InterPro" id="IPR036691">
    <property type="entry name" value="Endo/exonu/phosph_ase_sf"/>
</dbReference>
<dbReference type="CDD" id="cd01650">
    <property type="entry name" value="RT_nLTR_like"/>
    <property type="match status" value="1"/>
</dbReference>
<keyword evidence="1" id="KW-0479">Metal-binding</keyword>
<feature type="domain" description="PHD-type" evidence="7">
    <location>
        <begin position="368"/>
        <end position="428"/>
    </location>
</feature>
<dbReference type="InterPro" id="IPR000477">
    <property type="entry name" value="RT_dom"/>
</dbReference>
<evidence type="ECO:0000256" key="4">
    <source>
        <dbReference type="ARBA" id="ARBA00022833"/>
    </source>
</evidence>
<keyword evidence="2 5" id="KW-0863">Zinc-finger</keyword>
<dbReference type="CDD" id="cd00303">
    <property type="entry name" value="retropepsin_like"/>
    <property type="match status" value="1"/>
</dbReference>
<dbReference type="InterPro" id="IPR021109">
    <property type="entry name" value="Peptidase_aspartic_dom_sf"/>
</dbReference>
<dbReference type="Pfam" id="PF00628">
    <property type="entry name" value="PHD"/>
    <property type="match status" value="1"/>
</dbReference>
<dbReference type="GO" id="GO:0007508">
    <property type="term" value="P:larval heart development"/>
    <property type="evidence" value="ECO:0007669"/>
    <property type="project" value="TreeGrafter"/>
</dbReference>
<dbReference type="PROSITE" id="PS50016">
    <property type="entry name" value="ZF_PHD_2"/>
    <property type="match status" value="1"/>
</dbReference>
<dbReference type="SUPFAM" id="SSF56672">
    <property type="entry name" value="DNA/RNA polymerases"/>
    <property type="match status" value="1"/>
</dbReference>
<dbReference type="GO" id="GO:0008270">
    <property type="term" value="F:zinc ion binding"/>
    <property type="evidence" value="ECO:0007669"/>
    <property type="project" value="UniProtKB-KW"/>
</dbReference>
<evidence type="ECO:0000256" key="1">
    <source>
        <dbReference type="ARBA" id="ARBA00022723"/>
    </source>
</evidence>
<dbReference type="PROSITE" id="PS50878">
    <property type="entry name" value="RT_POL"/>
    <property type="match status" value="1"/>
</dbReference>
<reference evidence="10" key="1">
    <citation type="submission" date="2022-01" db="EMBL/GenBank/DDBJ databases">
        <authorList>
            <person name="Braso-Vives M."/>
        </authorList>
    </citation>
    <scope>NUCLEOTIDE SEQUENCE</scope>
</reference>
<dbReference type="Pfam" id="PF00078">
    <property type="entry name" value="RVT_1"/>
    <property type="match status" value="1"/>
</dbReference>
<dbReference type="EMBL" id="OV696703">
    <property type="protein sequence ID" value="CAH1250118.1"/>
    <property type="molecule type" value="Genomic_DNA"/>
</dbReference>
<dbReference type="Gene3D" id="2.40.70.10">
    <property type="entry name" value="Acid Proteases"/>
    <property type="match status" value="1"/>
</dbReference>
<dbReference type="CDD" id="cd15489">
    <property type="entry name" value="PHD_SF"/>
    <property type="match status" value="1"/>
</dbReference>
<evidence type="ECO:0000256" key="3">
    <source>
        <dbReference type="ARBA" id="ARBA00022801"/>
    </source>
</evidence>
<feature type="compositionally biased region" description="Basic and acidic residues" evidence="6">
    <location>
        <begin position="36"/>
        <end position="61"/>
    </location>
</feature>
<evidence type="ECO:0000256" key="5">
    <source>
        <dbReference type="PROSITE-ProRule" id="PRU00146"/>
    </source>
</evidence>
<gene>
    <name evidence="10" type="primary">Hypp8772</name>
    <name evidence="10" type="ORF">BLAG_LOCUS10975</name>
</gene>
<dbReference type="GO" id="GO:0031012">
    <property type="term" value="C:extracellular matrix"/>
    <property type="evidence" value="ECO:0007669"/>
    <property type="project" value="TreeGrafter"/>
</dbReference>
<dbReference type="GO" id="GO:0006508">
    <property type="term" value="P:proteolysis"/>
    <property type="evidence" value="ECO:0007669"/>
    <property type="project" value="InterPro"/>
</dbReference>
<dbReference type="Pfam" id="PF14529">
    <property type="entry name" value="Exo_endo_phos_2"/>
    <property type="match status" value="1"/>
</dbReference>
<organism evidence="10 11">
    <name type="scientific">Branchiostoma lanceolatum</name>
    <name type="common">Common lancelet</name>
    <name type="synonym">Amphioxus lanceolatum</name>
    <dbReference type="NCBI Taxonomy" id="7740"/>
    <lineage>
        <taxon>Eukaryota</taxon>
        <taxon>Metazoa</taxon>
        <taxon>Chordata</taxon>
        <taxon>Cephalochordata</taxon>
        <taxon>Leptocardii</taxon>
        <taxon>Amphioxiformes</taxon>
        <taxon>Branchiostomatidae</taxon>
        <taxon>Branchiostoma</taxon>
    </lineage>
</organism>
<dbReference type="SUPFAM" id="SSF56219">
    <property type="entry name" value="DNase I-like"/>
    <property type="match status" value="1"/>
</dbReference>
<dbReference type="OrthoDB" id="10065856at2759"/>
<feature type="domain" description="Reverse transcriptase" evidence="9">
    <location>
        <begin position="963"/>
        <end position="1229"/>
    </location>
</feature>
<dbReference type="InterPro" id="IPR005135">
    <property type="entry name" value="Endo/exonuclease/phosphatase"/>
</dbReference>
<dbReference type="InterPro" id="IPR013083">
    <property type="entry name" value="Znf_RING/FYVE/PHD"/>
</dbReference>
<dbReference type="PROSITE" id="PS01359">
    <property type="entry name" value="ZF_PHD_1"/>
    <property type="match status" value="1"/>
</dbReference>
<feature type="compositionally biased region" description="Basic and acidic residues" evidence="6">
    <location>
        <begin position="1"/>
        <end position="11"/>
    </location>
</feature>
<dbReference type="InterPro" id="IPR001995">
    <property type="entry name" value="Peptidase_A2_cat"/>
</dbReference>